<dbReference type="Pfam" id="PF06949">
    <property type="entry name" value="DUF1292"/>
    <property type="match status" value="1"/>
</dbReference>
<dbReference type="AlphaFoldDB" id="W6N687"/>
<dbReference type="RefSeq" id="WP_017752638.1">
    <property type="nucleotide sequence ID" value="NZ_CBXI010000031.1"/>
</dbReference>
<gene>
    <name evidence="1" type="ORF">CTDIVETGP_1755</name>
</gene>
<organism evidence="1 2">
    <name type="scientific">Clostridium tyrobutyricum DIVETGP</name>
    <dbReference type="NCBI Taxonomy" id="1408889"/>
    <lineage>
        <taxon>Bacteria</taxon>
        <taxon>Bacillati</taxon>
        <taxon>Bacillota</taxon>
        <taxon>Clostridia</taxon>
        <taxon>Eubacteriales</taxon>
        <taxon>Clostridiaceae</taxon>
        <taxon>Clostridium</taxon>
    </lineage>
</organism>
<dbReference type="GeneID" id="29418753"/>
<dbReference type="OrthoDB" id="1957780at2"/>
<dbReference type="InterPro" id="IPR009711">
    <property type="entry name" value="UPF0473"/>
</dbReference>
<reference evidence="1 2" key="1">
    <citation type="journal article" date="2015" name="Genome Announc.">
        <title>Draft Genome Sequence of Clostridium tyrobutyricum Strain DIVETGP, Isolated from Cow's Milk for Grana Padano Production.</title>
        <authorList>
            <person name="Soggiu A."/>
            <person name="Piras C."/>
            <person name="Gaiarsa S."/>
            <person name="Sassera D."/>
            <person name="Roncada P."/>
            <person name="Bendixen E."/>
            <person name="Brasca M."/>
            <person name="Bonizzi L."/>
        </authorList>
    </citation>
    <scope>NUCLEOTIDE SEQUENCE [LARGE SCALE GENOMIC DNA]</scope>
    <source>
        <strain evidence="1 2">DIVETGP</strain>
    </source>
</reference>
<keyword evidence="2" id="KW-1185">Reference proteome</keyword>
<dbReference type="EMBL" id="CBXI010000031">
    <property type="protein sequence ID" value="CDL91685.1"/>
    <property type="molecule type" value="Genomic_DNA"/>
</dbReference>
<proteinExistence type="predicted"/>
<protein>
    <recommendedName>
        <fullName evidence="3">DUF1292 domain-containing protein</fullName>
    </recommendedName>
</protein>
<sequence>MSNEKLKEYDEDRSECGCGCNNEHEHNHEDSCGCGCGEHEHEGLAVEMEDENGKTVTCHIVDGFKFKEDEYAVVDHPESESVYLFKVVGDDETAELVLPNDEEFEEASKYYSSLED</sequence>
<evidence type="ECO:0008006" key="3">
    <source>
        <dbReference type="Google" id="ProtNLM"/>
    </source>
</evidence>
<evidence type="ECO:0000313" key="1">
    <source>
        <dbReference type="EMBL" id="CDL91685.1"/>
    </source>
</evidence>
<accession>W6N687</accession>
<dbReference type="Proteomes" id="UP000019482">
    <property type="component" value="Unassembled WGS sequence"/>
</dbReference>
<comment type="caution">
    <text evidence="1">The sequence shown here is derived from an EMBL/GenBank/DDBJ whole genome shotgun (WGS) entry which is preliminary data.</text>
</comment>
<name>W6N687_CLOTY</name>
<evidence type="ECO:0000313" key="2">
    <source>
        <dbReference type="Proteomes" id="UP000019482"/>
    </source>
</evidence>